<dbReference type="AlphaFoldDB" id="A0A6I9TXB7"/>
<dbReference type="InterPro" id="IPR035897">
    <property type="entry name" value="Toll_tir_struct_dom_sf"/>
</dbReference>
<dbReference type="PANTHER" id="PTHR31008">
    <property type="entry name" value="COP1-INTERACTING PROTEIN-RELATED"/>
    <property type="match status" value="1"/>
</dbReference>
<dbReference type="InterPro" id="IPR000157">
    <property type="entry name" value="TIR_dom"/>
</dbReference>
<evidence type="ECO:0000313" key="2">
    <source>
        <dbReference type="Proteomes" id="UP000504604"/>
    </source>
</evidence>
<dbReference type="SMART" id="SM00255">
    <property type="entry name" value="TIR"/>
    <property type="match status" value="1"/>
</dbReference>
<protein>
    <submittedName>
        <fullName evidence="3">Disease resistance-like protein CSA1</fullName>
    </submittedName>
</protein>
<reference evidence="3" key="1">
    <citation type="submission" date="2025-08" db="UniProtKB">
        <authorList>
            <consortium name="RefSeq"/>
        </authorList>
    </citation>
    <scope>IDENTIFICATION</scope>
</reference>
<proteinExistence type="predicted"/>
<dbReference type="SUPFAM" id="SSF52200">
    <property type="entry name" value="Toll/Interleukin receptor TIR domain"/>
    <property type="match status" value="1"/>
</dbReference>
<dbReference type="OrthoDB" id="6078042at2759"/>
<dbReference type="RefSeq" id="XP_011086096.1">
    <property type="nucleotide sequence ID" value="XM_011087794.2"/>
</dbReference>
<accession>A0A6I9TXB7</accession>
<dbReference type="PROSITE" id="PS50104">
    <property type="entry name" value="TIR"/>
    <property type="match status" value="1"/>
</dbReference>
<dbReference type="PANTHER" id="PTHR31008:SF42">
    <property type="entry name" value="TMV RESISTANCE PROTEIN N-LIKE"/>
    <property type="match status" value="1"/>
</dbReference>
<evidence type="ECO:0000259" key="1">
    <source>
        <dbReference type="PROSITE" id="PS50104"/>
    </source>
</evidence>
<dbReference type="Pfam" id="PF13676">
    <property type="entry name" value="TIR_2"/>
    <property type="match status" value="1"/>
</dbReference>
<evidence type="ECO:0000313" key="3">
    <source>
        <dbReference type="RefSeq" id="XP_011086096.1"/>
    </source>
</evidence>
<dbReference type="Gramene" id="SIN_1027041.t">
    <property type="protein sequence ID" value="SIN_1027041.t"/>
    <property type="gene ID" value="SIN_1027041"/>
</dbReference>
<dbReference type="Proteomes" id="UP000504604">
    <property type="component" value="Linkage group LG8"/>
</dbReference>
<name>A0A6I9TXB7_SESIN</name>
<dbReference type="GO" id="GO:0007165">
    <property type="term" value="P:signal transduction"/>
    <property type="evidence" value="ECO:0007669"/>
    <property type="project" value="InterPro"/>
</dbReference>
<sequence length="205" mass="23185">MQRRPSAAAARINSISRQIIGTSGGRPGPQAPPCDVFINHRGIDTKRNVSGLLYHHLRGLRLRPFLDSKSMKPGDRLFDRIEVAIRECKVGVAVFSPMYCDSYFCLHELRLLMETSKKIVPIFCDVKPSELRVKDDGSRPATDLEKFRWALEEAKYTVGITFDTLRGDWPEFLESATDAVIKNLIEVEEEGLRRKQKLAHASLSS</sequence>
<dbReference type="GeneID" id="105167917"/>
<dbReference type="Gene3D" id="3.40.50.10140">
    <property type="entry name" value="Toll/interleukin-1 receptor homology (TIR) domain"/>
    <property type="match status" value="1"/>
</dbReference>
<dbReference type="KEGG" id="sind:105167917"/>
<dbReference type="InParanoid" id="A0A6I9TXB7"/>
<keyword evidence="2" id="KW-1185">Reference proteome</keyword>
<organism evidence="2 3">
    <name type="scientific">Sesamum indicum</name>
    <name type="common">Oriental sesame</name>
    <name type="synonym">Sesamum orientale</name>
    <dbReference type="NCBI Taxonomy" id="4182"/>
    <lineage>
        <taxon>Eukaryota</taxon>
        <taxon>Viridiplantae</taxon>
        <taxon>Streptophyta</taxon>
        <taxon>Embryophyta</taxon>
        <taxon>Tracheophyta</taxon>
        <taxon>Spermatophyta</taxon>
        <taxon>Magnoliopsida</taxon>
        <taxon>eudicotyledons</taxon>
        <taxon>Gunneridae</taxon>
        <taxon>Pentapetalae</taxon>
        <taxon>asterids</taxon>
        <taxon>lamiids</taxon>
        <taxon>Lamiales</taxon>
        <taxon>Pedaliaceae</taxon>
        <taxon>Sesamum</taxon>
    </lineage>
</organism>
<feature type="domain" description="TIR" evidence="1">
    <location>
        <begin position="32"/>
        <end position="155"/>
    </location>
</feature>
<gene>
    <name evidence="3" type="primary">LOC105167917</name>
</gene>